<sequence>MRKFMKGEEVEVSTDEEGFEDSWFAATVIGLSRSRNKYIIEYKTLLNRRGTNPLREYVHLSKLRPVPPKETISTTRYFQLDEEVDAYLHEGWWKGVINKIISEGSRYSVFFPPTKEVLEFDQADLRNHLDWIDGKWVYQNQVLFEETAVIPENYGSFLSPILTGNSVCSIDMDVSQTPCAVRRNLWMGGVTNSKNMQGSMNESVQKVSSQKNTNDCTSKSDVEIGRPLKKVRGGQTTETPTPMKACNAKESLIENPTAQYVLSSSTMQQNRRKLSRAQHQSDVIEVEHTEVIGIPEGLMEGPLCGTEMTLQGVRALDNQTKVLMRKKELPGSDTRSKISSNEVIDVQTGCTLLSSDIAEDYIAEDYQPLSMLLEKFNSHAVKDIEGVADKKVVNVLKRKRKQPKGSSKEASVTVGLENEFPSNKGTNVETEGTPLSSDIAEEHHPLSMILEKATSDVVNGIEGVVDKQVVNVLERKSKQLKGSSKEASLIGNEHQAVSRKMSVTFDDQDRYGNESGDERHLRLAAVTEKTYSSPKQQDERILPALGESWPFIKSSHMWGAFESNQVFKLMPQHPHFWPLEQYNEEFREGKAIGNMFNFVNLVERTLKAKLNEPRSLFVNRLKLLAGLEEHGFAVQPIRIRLEEILKRKTRQCELDDQKRVAEREIGEGKRKLDEINMKLQRLLKDKEMKRSTLAESERKMAGIKELLQGVELDFDKMVASPLASTNCE</sequence>
<evidence type="ECO:0000313" key="6">
    <source>
        <dbReference type="EMBL" id="KAF5194805.1"/>
    </source>
</evidence>
<dbReference type="InterPro" id="IPR014002">
    <property type="entry name" value="Agenet_dom_plant"/>
</dbReference>
<dbReference type="SMART" id="SM00743">
    <property type="entry name" value="Agenet"/>
    <property type="match status" value="2"/>
</dbReference>
<feature type="region of interest" description="Disordered" evidence="4">
    <location>
        <begin position="398"/>
        <end position="433"/>
    </location>
</feature>
<dbReference type="EMBL" id="JABWDY010018250">
    <property type="protein sequence ID" value="KAF5194805.1"/>
    <property type="molecule type" value="Genomic_DNA"/>
</dbReference>
<evidence type="ECO:0000256" key="1">
    <source>
        <dbReference type="ARBA" id="ARBA00022448"/>
    </source>
</evidence>
<dbReference type="CDD" id="cd20405">
    <property type="entry name" value="Tudor_Agenet_AtDUF_rpt1_3"/>
    <property type="match status" value="1"/>
</dbReference>
<feature type="domain" description="Agenet" evidence="5">
    <location>
        <begin position="76"/>
        <end position="133"/>
    </location>
</feature>
<dbReference type="Pfam" id="PF05641">
    <property type="entry name" value="Agenet"/>
    <property type="match status" value="1"/>
</dbReference>
<gene>
    <name evidence="6" type="ORF">FRX31_015608</name>
</gene>
<dbReference type="AlphaFoldDB" id="A0A7J6WEJ3"/>
<feature type="compositionally biased region" description="Polar residues" evidence="4">
    <location>
        <begin position="420"/>
        <end position="433"/>
    </location>
</feature>
<dbReference type="InterPro" id="IPR007930">
    <property type="entry name" value="DUF724"/>
</dbReference>
<dbReference type="Pfam" id="PF05266">
    <property type="entry name" value="DUF724"/>
    <property type="match status" value="1"/>
</dbReference>
<organism evidence="6 7">
    <name type="scientific">Thalictrum thalictroides</name>
    <name type="common">Rue-anemone</name>
    <name type="synonym">Anemone thalictroides</name>
    <dbReference type="NCBI Taxonomy" id="46969"/>
    <lineage>
        <taxon>Eukaryota</taxon>
        <taxon>Viridiplantae</taxon>
        <taxon>Streptophyta</taxon>
        <taxon>Embryophyta</taxon>
        <taxon>Tracheophyta</taxon>
        <taxon>Spermatophyta</taxon>
        <taxon>Magnoliopsida</taxon>
        <taxon>Ranunculales</taxon>
        <taxon>Ranunculaceae</taxon>
        <taxon>Thalictroideae</taxon>
        <taxon>Thalictrum</taxon>
    </lineage>
</organism>
<keyword evidence="7" id="KW-1185">Reference proteome</keyword>
<keyword evidence="2" id="KW-0341">Growth regulation</keyword>
<comment type="caution">
    <text evidence="6">The sequence shown here is derived from an EMBL/GenBank/DDBJ whole genome shotgun (WGS) entry which is preliminary data.</text>
</comment>
<feature type="coiled-coil region" evidence="3">
    <location>
        <begin position="669"/>
        <end position="713"/>
    </location>
</feature>
<dbReference type="PANTHER" id="PTHR31917">
    <property type="entry name" value="AGENET DOMAIN-CONTAINING PROTEIN-RELATED"/>
    <property type="match status" value="1"/>
</dbReference>
<protein>
    <recommendedName>
        <fullName evidence="5">Agenet domain-containing protein</fullName>
    </recommendedName>
</protein>
<dbReference type="CDD" id="cd20406">
    <property type="entry name" value="Tudor_Agenet_AtDUF_rpt2_4"/>
    <property type="match status" value="1"/>
</dbReference>
<dbReference type="InterPro" id="IPR008395">
    <property type="entry name" value="Agenet-like_dom"/>
</dbReference>
<keyword evidence="3" id="KW-0175">Coiled coil</keyword>
<dbReference type="Gene3D" id="2.30.30.140">
    <property type="match status" value="1"/>
</dbReference>
<name>A0A7J6WEJ3_THATH</name>
<accession>A0A7J6WEJ3</accession>
<reference evidence="6 7" key="1">
    <citation type="submission" date="2020-06" db="EMBL/GenBank/DDBJ databases">
        <title>Transcriptomic and genomic resources for Thalictrum thalictroides and T. hernandezii: Facilitating candidate gene discovery in an emerging model plant lineage.</title>
        <authorList>
            <person name="Arias T."/>
            <person name="Riano-Pachon D.M."/>
            <person name="Di Stilio V.S."/>
        </authorList>
    </citation>
    <scope>NUCLEOTIDE SEQUENCE [LARGE SCALE GENOMIC DNA]</scope>
    <source>
        <strain evidence="7">cv. WT478/WT964</strain>
        <tissue evidence="6">Leaves</tissue>
    </source>
</reference>
<evidence type="ECO:0000313" key="7">
    <source>
        <dbReference type="Proteomes" id="UP000554482"/>
    </source>
</evidence>
<evidence type="ECO:0000256" key="3">
    <source>
        <dbReference type="SAM" id="Coils"/>
    </source>
</evidence>
<evidence type="ECO:0000256" key="4">
    <source>
        <dbReference type="SAM" id="MobiDB-lite"/>
    </source>
</evidence>
<feature type="domain" description="Agenet" evidence="5">
    <location>
        <begin position="2"/>
        <end position="71"/>
    </location>
</feature>
<evidence type="ECO:0000259" key="5">
    <source>
        <dbReference type="SMART" id="SM00743"/>
    </source>
</evidence>
<evidence type="ECO:0000256" key="2">
    <source>
        <dbReference type="ARBA" id="ARBA00022604"/>
    </source>
</evidence>
<keyword evidence="1" id="KW-0813">Transport</keyword>
<dbReference type="OrthoDB" id="687110at2759"/>
<dbReference type="Proteomes" id="UP000554482">
    <property type="component" value="Unassembled WGS sequence"/>
</dbReference>
<dbReference type="PANTHER" id="PTHR31917:SF80">
    <property type="entry name" value="AGENET DOMAIN-CONTAINING PROTEIN-RELATED"/>
    <property type="match status" value="1"/>
</dbReference>
<proteinExistence type="predicted"/>